<dbReference type="InterPro" id="IPR004038">
    <property type="entry name" value="Ribosomal_eL8/eL30/eS12/Gad45"/>
</dbReference>
<evidence type="ECO:0000313" key="5">
    <source>
        <dbReference type="Proteomes" id="UP000490800"/>
    </source>
</evidence>
<reference evidence="4 5" key="1">
    <citation type="journal article" date="2019" name="Microorganisms">
        <title>Paenibacillus lutrae sp. nov., A Chitinolytic Species Isolated from A River Otter in Castril Natural Park, Granada, Spain.</title>
        <authorList>
            <person name="Rodriguez M."/>
            <person name="Reina J.C."/>
            <person name="Bejar V."/>
            <person name="Llamas I."/>
        </authorList>
    </citation>
    <scope>NUCLEOTIDE SEQUENCE [LARGE SCALE GENOMIC DNA]</scope>
    <source>
        <strain evidence="4 5">N10</strain>
    </source>
</reference>
<evidence type="ECO:0000259" key="3">
    <source>
        <dbReference type="Pfam" id="PF01248"/>
    </source>
</evidence>
<dbReference type="InterPro" id="IPR029064">
    <property type="entry name" value="Ribosomal_eL30-like_sf"/>
</dbReference>
<dbReference type="EMBL" id="RHLK01000003">
    <property type="protein sequence ID" value="MVO99115.1"/>
    <property type="molecule type" value="Genomic_DNA"/>
</dbReference>
<dbReference type="NCBIfam" id="NF005825">
    <property type="entry name" value="PRK07714.1"/>
    <property type="match status" value="1"/>
</dbReference>
<dbReference type="Gene3D" id="3.30.1330.30">
    <property type="match status" value="1"/>
</dbReference>
<dbReference type="AlphaFoldDB" id="A0A7X3FG24"/>
<dbReference type="GO" id="GO:0005840">
    <property type="term" value="C:ribosome"/>
    <property type="evidence" value="ECO:0007669"/>
    <property type="project" value="UniProtKB-KW"/>
</dbReference>
<dbReference type="Pfam" id="PF01248">
    <property type="entry name" value="Ribosomal_L7Ae"/>
    <property type="match status" value="1"/>
</dbReference>
<gene>
    <name evidence="4" type="ORF">EDM21_06190</name>
</gene>
<sequence>MTNSKYFSNLGLAMRAGKLVTGEETVLKAIRSGNAKLVIIAEDAADNTNKKFQDKCRSYDVPLLVLGNREELGASIGKEARVTIAVVDAGFAKMLQKYRV</sequence>
<dbReference type="SUPFAM" id="SSF55315">
    <property type="entry name" value="L30e-like"/>
    <property type="match status" value="1"/>
</dbReference>
<evidence type="ECO:0000256" key="2">
    <source>
        <dbReference type="ARBA" id="ARBA00023274"/>
    </source>
</evidence>
<dbReference type="GO" id="GO:0003723">
    <property type="term" value="F:RNA binding"/>
    <property type="evidence" value="ECO:0007669"/>
    <property type="project" value="InterPro"/>
</dbReference>
<keyword evidence="1" id="KW-0689">Ribosomal protein</keyword>
<dbReference type="InterPro" id="IPR039109">
    <property type="entry name" value="Ribosomal_eL30-like"/>
</dbReference>
<keyword evidence="5" id="KW-1185">Reference proteome</keyword>
<dbReference type="OrthoDB" id="9794863at2"/>
<evidence type="ECO:0000256" key="1">
    <source>
        <dbReference type="ARBA" id="ARBA00022980"/>
    </source>
</evidence>
<comment type="caution">
    <text evidence="4">The sequence shown here is derived from an EMBL/GenBank/DDBJ whole genome shotgun (WGS) entry which is preliminary data.</text>
</comment>
<keyword evidence="2" id="KW-0687">Ribonucleoprotein</keyword>
<dbReference type="RefSeq" id="WP_068774667.1">
    <property type="nucleotide sequence ID" value="NZ_RHLK01000003.1"/>
</dbReference>
<proteinExistence type="predicted"/>
<protein>
    <submittedName>
        <fullName evidence="4">YlxQ family RNA-binding protein</fullName>
    </submittedName>
</protein>
<dbReference type="PANTHER" id="PTHR11449">
    <property type="entry name" value="RIBOSOMAL PROTEIN L30"/>
    <property type="match status" value="1"/>
</dbReference>
<feature type="domain" description="Ribosomal protein eL8/eL30/eS12/Gadd45" evidence="3">
    <location>
        <begin position="8"/>
        <end position="94"/>
    </location>
</feature>
<accession>A0A7X3FG24</accession>
<evidence type="ECO:0000313" key="4">
    <source>
        <dbReference type="EMBL" id="MVO99115.1"/>
    </source>
</evidence>
<name>A0A7X3FG24_9BACL</name>
<dbReference type="Proteomes" id="UP000490800">
    <property type="component" value="Unassembled WGS sequence"/>
</dbReference>
<organism evidence="4 5">
    <name type="scientific">Paenibacillus lutrae</name>
    <dbReference type="NCBI Taxonomy" id="2078573"/>
    <lineage>
        <taxon>Bacteria</taxon>
        <taxon>Bacillati</taxon>
        <taxon>Bacillota</taxon>
        <taxon>Bacilli</taxon>
        <taxon>Bacillales</taxon>
        <taxon>Paenibacillaceae</taxon>
        <taxon>Paenibacillus</taxon>
    </lineage>
</organism>
<dbReference type="GO" id="GO:1990904">
    <property type="term" value="C:ribonucleoprotein complex"/>
    <property type="evidence" value="ECO:0007669"/>
    <property type="project" value="UniProtKB-KW"/>
</dbReference>